<keyword evidence="1" id="KW-0812">Transmembrane</keyword>
<keyword evidence="1" id="KW-0472">Membrane</keyword>
<protein>
    <submittedName>
        <fullName evidence="2">Uncharacterized protein</fullName>
    </submittedName>
</protein>
<dbReference type="RefSeq" id="WP_018064963.1">
    <property type="nucleotide sequence ID" value="NZ_AQWH01000010.1"/>
</dbReference>
<evidence type="ECO:0000313" key="3">
    <source>
        <dbReference type="Proteomes" id="UP000191135"/>
    </source>
</evidence>
<evidence type="ECO:0000313" key="2">
    <source>
        <dbReference type="EMBL" id="AQZ50710.1"/>
    </source>
</evidence>
<dbReference type="Proteomes" id="UP000191135">
    <property type="component" value="Chromosome"/>
</dbReference>
<dbReference type="EMBL" id="CP020330">
    <property type="protein sequence ID" value="AQZ50710.1"/>
    <property type="molecule type" value="Genomic_DNA"/>
</dbReference>
<dbReference type="KEGG" id="mmed:Mame_01347"/>
<feature type="transmembrane region" description="Helical" evidence="1">
    <location>
        <begin position="34"/>
        <end position="52"/>
    </location>
</feature>
<dbReference type="STRING" id="1122214.Mame_01347"/>
<keyword evidence="1" id="KW-1133">Transmembrane helix</keyword>
<feature type="transmembrane region" description="Helical" evidence="1">
    <location>
        <begin position="64"/>
        <end position="81"/>
    </location>
</feature>
<proteinExistence type="predicted"/>
<dbReference type="eggNOG" id="ENOG5033813">
    <property type="taxonomic scope" value="Bacteria"/>
</dbReference>
<evidence type="ECO:0000256" key="1">
    <source>
        <dbReference type="SAM" id="Phobius"/>
    </source>
</evidence>
<dbReference type="OrthoDB" id="7915765at2"/>
<dbReference type="AlphaFoldDB" id="A0A1U9YZA4"/>
<sequence length="205" mass="21837">MTNAATFDRGFQVEEQGEGLLITGTGAGLSIGRMILLFCPLLFLAMPTAFYLVNGPLGFLPESAGYPLGVFINVAVLWGINRLKSARFAFRLLPSGLQREGKLYPYQEIGEVFIDNPHMKGQTFASGGIVPGFVVAGSGPAGMTAALSMVTAADTTSRIIGLGARMGASINYRINMRHGNRIVRLATSLDENTALSLFGFLTQDA</sequence>
<accession>A0A1U9YZA4</accession>
<organism evidence="2 3">
    <name type="scientific">Martelella mediterranea DSM 17316</name>
    <dbReference type="NCBI Taxonomy" id="1122214"/>
    <lineage>
        <taxon>Bacteria</taxon>
        <taxon>Pseudomonadati</taxon>
        <taxon>Pseudomonadota</taxon>
        <taxon>Alphaproteobacteria</taxon>
        <taxon>Hyphomicrobiales</taxon>
        <taxon>Aurantimonadaceae</taxon>
        <taxon>Martelella</taxon>
    </lineage>
</organism>
<reference evidence="2 3" key="1">
    <citation type="submission" date="2017-03" db="EMBL/GenBank/DDBJ databases">
        <title>Foreign affairs: Plasmid Transfer between Roseobacters and Rhizobia.</title>
        <authorList>
            <person name="Bartling P."/>
            <person name="Bunk B."/>
            <person name="Overmann J."/>
            <person name="Brinkmann H."/>
            <person name="Petersen J."/>
        </authorList>
    </citation>
    <scope>NUCLEOTIDE SEQUENCE [LARGE SCALE GENOMIC DNA]</scope>
    <source>
        <strain evidence="2 3">MACL11</strain>
    </source>
</reference>
<keyword evidence="3" id="KW-1185">Reference proteome</keyword>
<name>A0A1U9YZA4_9HYPH</name>
<gene>
    <name evidence="2" type="ORF">Mame_01347</name>
</gene>